<keyword evidence="4 5" id="KW-0472">Membrane</keyword>
<dbReference type="Pfam" id="PF13515">
    <property type="entry name" value="FUSC_2"/>
    <property type="match status" value="1"/>
</dbReference>
<name>A0ABT5TWR0_9MICO</name>
<accession>A0ABT5TWR0</accession>
<evidence type="ECO:0000256" key="5">
    <source>
        <dbReference type="SAM" id="Phobius"/>
    </source>
</evidence>
<dbReference type="Proteomes" id="UP001165561">
    <property type="component" value="Unassembled WGS sequence"/>
</dbReference>
<evidence type="ECO:0000259" key="6">
    <source>
        <dbReference type="Pfam" id="PF13515"/>
    </source>
</evidence>
<gene>
    <name evidence="7" type="ORF">PU560_08425</name>
</gene>
<evidence type="ECO:0000256" key="4">
    <source>
        <dbReference type="ARBA" id="ARBA00023136"/>
    </source>
</evidence>
<feature type="non-terminal residue" evidence="7">
    <location>
        <position position="113"/>
    </location>
</feature>
<evidence type="ECO:0000313" key="8">
    <source>
        <dbReference type="Proteomes" id="UP001165561"/>
    </source>
</evidence>
<evidence type="ECO:0000256" key="3">
    <source>
        <dbReference type="ARBA" id="ARBA00022989"/>
    </source>
</evidence>
<feature type="transmembrane region" description="Helical" evidence="5">
    <location>
        <begin position="76"/>
        <end position="93"/>
    </location>
</feature>
<evidence type="ECO:0000256" key="1">
    <source>
        <dbReference type="ARBA" id="ARBA00004141"/>
    </source>
</evidence>
<dbReference type="InterPro" id="IPR049453">
    <property type="entry name" value="Memb_transporter_dom"/>
</dbReference>
<sequence>MAELRRPRMGWLRRTWSRHPRMAMAVRAALAAAIAWFVARNLPDPAGDYPYYAPMGAVIATSTTLASSVREALRSVAAITLGGIVATLAHFLGNESNPLVLAAAVAAAVMVGG</sequence>
<evidence type="ECO:0000256" key="2">
    <source>
        <dbReference type="ARBA" id="ARBA00022692"/>
    </source>
</evidence>
<feature type="transmembrane region" description="Helical" evidence="5">
    <location>
        <begin position="21"/>
        <end position="39"/>
    </location>
</feature>
<keyword evidence="8" id="KW-1185">Reference proteome</keyword>
<feature type="domain" description="Integral membrane bound transporter" evidence="6">
    <location>
        <begin position="34"/>
        <end position="111"/>
    </location>
</feature>
<keyword evidence="2 5" id="KW-0812">Transmembrane</keyword>
<comment type="subcellular location">
    <subcellularLocation>
        <location evidence="1">Membrane</location>
        <topology evidence="1">Multi-pass membrane protein</topology>
    </subcellularLocation>
</comment>
<evidence type="ECO:0000313" key="7">
    <source>
        <dbReference type="EMBL" id="MDD9206493.1"/>
    </source>
</evidence>
<keyword evidence="3 5" id="KW-1133">Transmembrane helix</keyword>
<comment type="caution">
    <text evidence="7">The sequence shown here is derived from an EMBL/GenBank/DDBJ whole genome shotgun (WGS) entry which is preliminary data.</text>
</comment>
<protein>
    <submittedName>
        <fullName evidence="7">FUSC family protein</fullName>
    </submittedName>
</protein>
<dbReference type="EMBL" id="JARACI010000900">
    <property type="protein sequence ID" value="MDD9206493.1"/>
    <property type="molecule type" value="Genomic_DNA"/>
</dbReference>
<feature type="transmembrane region" description="Helical" evidence="5">
    <location>
        <begin position="51"/>
        <end position="69"/>
    </location>
</feature>
<organism evidence="7 8">
    <name type="scientific">Georgenia halotolerans</name>
    <dbReference type="NCBI Taxonomy" id="3028317"/>
    <lineage>
        <taxon>Bacteria</taxon>
        <taxon>Bacillati</taxon>
        <taxon>Actinomycetota</taxon>
        <taxon>Actinomycetes</taxon>
        <taxon>Micrococcales</taxon>
        <taxon>Bogoriellaceae</taxon>
        <taxon>Georgenia</taxon>
    </lineage>
</organism>
<reference evidence="7" key="1">
    <citation type="submission" date="2023-02" db="EMBL/GenBank/DDBJ databases">
        <title>Georgenia sp.10Sc9-8, isolated from a soil sample collected from the Taklamakan desert.</title>
        <authorList>
            <person name="Liu S."/>
        </authorList>
    </citation>
    <scope>NUCLEOTIDE SEQUENCE</scope>
    <source>
        <strain evidence="7">10Sc9-8</strain>
    </source>
</reference>
<proteinExistence type="predicted"/>